<dbReference type="Proteomes" id="UP000572984">
    <property type="component" value="Unassembled WGS sequence"/>
</dbReference>
<evidence type="ECO:0000313" key="2">
    <source>
        <dbReference type="Proteomes" id="UP000572984"/>
    </source>
</evidence>
<proteinExistence type="predicted"/>
<comment type="caution">
    <text evidence="1">The sequence shown here is derived from an EMBL/GenBank/DDBJ whole genome shotgun (WGS) entry which is preliminary data.</text>
</comment>
<dbReference type="GO" id="GO:0016853">
    <property type="term" value="F:isomerase activity"/>
    <property type="evidence" value="ECO:0007669"/>
    <property type="project" value="InterPro"/>
</dbReference>
<protein>
    <submittedName>
        <fullName evidence="1">Aldose 1-epimerase family protein</fullName>
    </submittedName>
</protein>
<dbReference type="PANTHER" id="PTHR11122">
    <property type="entry name" value="APOSPORY-ASSOCIATED PROTEIN C-RELATED"/>
    <property type="match status" value="1"/>
</dbReference>
<accession>A0A838BGS5</accession>
<reference evidence="1 2" key="1">
    <citation type="submission" date="2020-07" db="EMBL/GenBank/DDBJ databases">
        <title>Draft genome and description of Microvirga mediterraneensis Marseille-Q2068 sp. nov.</title>
        <authorList>
            <person name="Boxberger M."/>
        </authorList>
    </citation>
    <scope>NUCLEOTIDE SEQUENCE [LARGE SCALE GENOMIC DNA]</scope>
    <source>
        <strain evidence="1 2">Marseille-Q2068</strain>
    </source>
</reference>
<dbReference type="RefSeq" id="WP_181050443.1">
    <property type="nucleotide sequence ID" value="NZ_JACDXJ010000001.1"/>
</dbReference>
<gene>
    <name evidence="1" type="ORF">H0S73_01225</name>
</gene>
<name>A0A838BGS5_9HYPH</name>
<dbReference type="Gene3D" id="2.70.98.10">
    <property type="match status" value="1"/>
</dbReference>
<dbReference type="Pfam" id="PF01263">
    <property type="entry name" value="Aldose_epim"/>
    <property type="match status" value="1"/>
</dbReference>
<dbReference type="SUPFAM" id="SSF74650">
    <property type="entry name" value="Galactose mutarotase-like"/>
    <property type="match status" value="1"/>
</dbReference>
<sequence>MSVTISSPRLQAQVSQKGAELVRLQDEQGRDLLWDGNPAFWTGRSPLLFPVVGRVRNDRIQVEGSEYGLPKHGFARTALFETREADPVQCRFGLGSDEATLRQYPFPFELDVTYRIEDVRLTVTASVTNTGPAIMPASFGFHPAFRWPLPYGAPRDTHSICFEHEETAPIRRPVDGLISRHVEESPVQGRMLRLRDRLFETDALVFDQLESRSVTYGAPDGGSIQVDFPDMPHLGIWTKPGAGFICIEPWQGHADPEGFDGELAAKPGIVLVQPGETRSFTMAITVSPAGL</sequence>
<keyword evidence="2" id="KW-1185">Reference proteome</keyword>
<dbReference type="InterPro" id="IPR011013">
    <property type="entry name" value="Gal_mutarotase_sf_dom"/>
</dbReference>
<dbReference type="CDD" id="cd09024">
    <property type="entry name" value="Aldose_epim_lacX"/>
    <property type="match status" value="1"/>
</dbReference>
<dbReference type="InterPro" id="IPR037481">
    <property type="entry name" value="LacX"/>
</dbReference>
<dbReference type="InterPro" id="IPR008183">
    <property type="entry name" value="Aldose_1/G6P_1-epimerase"/>
</dbReference>
<dbReference type="GO" id="GO:0030246">
    <property type="term" value="F:carbohydrate binding"/>
    <property type="evidence" value="ECO:0007669"/>
    <property type="project" value="InterPro"/>
</dbReference>
<dbReference type="AlphaFoldDB" id="A0A838BGS5"/>
<organism evidence="1 2">
    <name type="scientific">Microvirga mediterraneensis</name>
    <dbReference type="NCBI Taxonomy" id="2754695"/>
    <lineage>
        <taxon>Bacteria</taxon>
        <taxon>Pseudomonadati</taxon>
        <taxon>Pseudomonadota</taxon>
        <taxon>Alphaproteobacteria</taxon>
        <taxon>Hyphomicrobiales</taxon>
        <taxon>Methylobacteriaceae</taxon>
        <taxon>Microvirga</taxon>
    </lineage>
</organism>
<dbReference type="InterPro" id="IPR014718">
    <property type="entry name" value="GH-type_carb-bd"/>
</dbReference>
<dbReference type="PANTHER" id="PTHR11122:SF13">
    <property type="entry name" value="GLUCOSE-6-PHOSPHATE 1-EPIMERASE"/>
    <property type="match status" value="1"/>
</dbReference>
<dbReference type="GO" id="GO:0005975">
    <property type="term" value="P:carbohydrate metabolic process"/>
    <property type="evidence" value="ECO:0007669"/>
    <property type="project" value="InterPro"/>
</dbReference>
<evidence type="ECO:0000313" key="1">
    <source>
        <dbReference type="EMBL" id="MBA1154747.1"/>
    </source>
</evidence>
<dbReference type="EMBL" id="JACDXJ010000001">
    <property type="protein sequence ID" value="MBA1154747.1"/>
    <property type="molecule type" value="Genomic_DNA"/>
</dbReference>